<sequence length="848" mass="90960">MVSPYSSPDYPDARTRGKVKLDPSSSALTFSSRIPTDLLLALLLDKTLIASSALLARQWLLTRHAESIHAPSFTLERDGSATVSAPAESEPWSLYSGSGLHAQADGNGAWAVATVVFLIAAFGQALWFKVWTWAPSLKNVDKRRLAMLSLLTFSRLLFWFMALGHLQATNVIIFTQCCEVWASDLLKSMRGRSYGGYTILFALAISFLSSVASNSASPPAINPFSLMDYDDDQDYPDSLRRARPAGLASPSQLRAASAAAAQAGASAASFSVTGALLGHLYLGIFALLAMEKERAINSAAKETGGRRRAGVVANILVACLALPIGILGRLVGLPTLPPLRSLSPALLTSSAAGGSSSPGHLAAYLATALSFLVLEPLVTSALEPHASIRTRVAHAWPISVVASAAIGYVGFAIKASFGQAAAALCVGWGLRTILKTSPEYLSAFRDGQQPHGRAAPHGASDPDVSSLVEFARSSRQFLISSRHYVRIVMANPDSRKIFQFLCLNLAFMGVQLMWGVWTNSLGLISDAIHMFFDCAAIGMGLFASVMATWKTDATFTYGYGRVETLSGFANGIFLILISIFIVFEAIQRILDPPEMSNNVQLLIVSAMGLGVNLFGMFAMGGHHHHHGHGHSHGHGHDHGHGHGHSHGHDHHGHSHNMMGVYLHVMADTLGSVGVIISTLLIQKFGWTGFDPIASLFIAFMIVASVIPLVLEAGRVLCLDMGEDKEREVLSALEEIKHVRGVASYSAPRFWPKDSETLVGTIRLQISYKYDESEASGLKHEGTTNLNETTDSPEKLAADVEKLLKSRISGLETIKIQLEQAPLMGLGVSSVESEAQQQQQGIVARKGVA</sequence>
<organism evidence="1 2">
    <name type="scientific">Violaceomyces palustris</name>
    <dbReference type="NCBI Taxonomy" id="1673888"/>
    <lineage>
        <taxon>Eukaryota</taxon>
        <taxon>Fungi</taxon>
        <taxon>Dikarya</taxon>
        <taxon>Basidiomycota</taxon>
        <taxon>Ustilaginomycotina</taxon>
        <taxon>Ustilaginomycetes</taxon>
        <taxon>Violaceomycetales</taxon>
        <taxon>Violaceomycetaceae</taxon>
        <taxon>Violaceomyces</taxon>
    </lineage>
</organism>
<keyword evidence="2" id="KW-1185">Reference proteome</keyword>
<name>A0ACD0NZK6_9BASI</name>
<evidence type="ECO:0000313" key="2">
    <source>
        <dbReference type="Proteomes" id="UP000245626"/>
    </source>
</evidence>
<gene>
    <name evidence="1" type="ORF">IE53DRAFT_361715</name>
</gene>
<dbReference type="EMBL" id="KZ819857">
    <property type="protein sequence ID" value="PWN51265.1"/>
    <property type="molecule type" value="Genomic_DNA"/>
</dbReference>
<proteinExistence type="predicted"/>
<dbReference type="Proteomes" id="UP000245626">
    <property type="component" value="Unassembled WGS sequence"/>
</dbReference>
<evidence type="ECO:0000313" key="1">
    <source>
        <dbReference type="EMBL" id="PWN51265.1"/>
    </source>
</evidence>
<accession>A0ACD0NZK6</accession>
<protein>
    <submittedName>
        <fullName evidence="1">Cation efflux protein</fullName>
    </submittedName>
</protein>
<reference evidence="1 2" key="1">
    <citation type="journal article" date="2018" name="Mol. Biol. Evol.">
        <title>Broad Genomic Sampling Reveals a Smut Pathogenic Ancestry of the Fungal Clade Ustilaginomycotina.</title>
        <authorList>
            <person name="Kijpornyongpan T."/>
            <person name="Mondo S.J."/>
            <person name="Barry K."/>
            <person name="Sandor L."/>
            <person name="Lee J."/>
            <person name="Lipzen A."/>
            <person name="Pangilinan J."/>
            <person name="LaButti K."/>
            <person name="Hainaut M."/>
            <person name="Henrissat B."/>
            <person name="Grigoriev I.V."/>
            <person name="Spatafora J.W."/>
            <person name="Aime M.C."/>
        </authorList>
    </citation>
    <scope>NUCLEOTIDE SEQUENCE [LARGE SCALE GENOMIC DNA]</scope>
    <source>
        <strain evidence="1 2">SA 807</strain>
    </source>
</reference>